<accession>A0A0J6XZJ3</accession>
<dbReference type="EMBL" id="DS028093">
    <property type="protein sequence ID" value="KMP00815.1"/>
    <property type="molecule type" value="Genomic_DNA"/>
</dbReference>
<gene>
    <name evidence="1" type="ORF">CIRG_00957</name>
</gene>
<protein>
    <submittedName>
        <fullName evidence="1">Uncharacterized protein</fullName>
    </submittedName>
</protein>
<dbReference type="AlphaFoldDB" id="A0A0J6XZJ3"/>
<organism evidence="1 2">
    <name type="scientific">Coccidioides immitis RMSCC 2394</name>
    <dbReference type="NCBI Taxonomy" id="404692"/>
    <lineage>
        <taxon>Eukaryota</taxon>
        <taxon>Fungi</taxon>
        <taxon>Dikarya</taxon>
        <taxon>Ascomycota</taxon>
        <taxon>Pezizomycotina</taxon>
        <taxon>Eurotiomycetes</taxon>
        <taxon>Eurotiomycetidae</taxon>
        <taxon>Onygenales</taxon>
        <taxon>Onygenaceae</taxon>
        <taxon>Coccidioides</taxon>
    </lineage>
</organism>
<evidence type="ECO:0000313" key="1">
    <source>
        <dbReference type="EMBL" id="KMP00815.1"/>
    </source>
</evidence>
<proteinExistence type="predicted"/>
<sequence length="109" mass="12254">MSNGRDEGCGEATRKGERLGPKFRVSVGYDTGYLYSVLVHVYACVCERQTNGEKLPSRREKEDSQFDYSVCTFELLNPLPATPSLSSRMLPINTYMWDVPDCLSSVLYG</sequence>
<reference evidence="2" key="1">
    <citation type="journal article" date="2010" name="Genome Res.">
        <title>Population genomic sequencing of Coccidioides fungi reveals recent hybridization and transposon control.</title>
        <authorList>
            <person name="Neafsey D.E."/>
            <person name="Barker B.M."/>
            <person name="Sharpton T.J."/>
            <person name="Stajich J.E."/>
            <person name="Park D.J."/>
            <person name="Whiston E."/>
            <person name="Hung C.-Y."/>
            <person name="McMahan C."/>
            <person name="White J."/>
            <person name="Sykes S."/>
            <person name="Heiman D."/>
            <person name="Young S."/>
            <person name="Zeng Q."/>
            <person name="Abouelleil A."/>
            <person name="Aftuck L."/>
            <person name="Bessette D."/>
            <person name="Brown A."/>
            <person name="FitzGerald M."/>
            <person name="Lui A."/>
            <person name="Macdonald J.P."/>
            <person name="Priest M."/>
            <person name="Orbach M.J."/>
            <person name="Galgiani J.N."/>
            <person name="Kirkland T.N."/>
            <person name="Cole G.T."/>
            <person name="Birren B.W."/>
            <person name="Henn M.R."/>
            <person name="Taylor J.W."/>
            <person name="Rounsley S.D."/>
        </authorList>
    </citation>
    <scope>NUCLEOTIDE SEQUENCE [LARGE SCALE GENOMIC DNA]</scope>
    <source>
        <strain evidence="2">RMSCC 2394</strain>
    </source>
</reference>
<evidence type="ECO:0000313" key="2">
    <source>
        <dbReference type="Proteomes" id="UP000054565"/>
    </source>
</evidence>
<dbReference type="Proteomes" id="UP000054565">
    <property type="component" value="Unassembled WGS sequence"/>
</dbReference>
<name>A0A0J6XZJ3_COCIT</name>